<dbReference type="GO" id="GO:0005856">
    <property type="term" value="C:cytoskeleton"/>
    <property type="evidence" value="ECO:0007669"/>
    <property type="project" value="TreeGrafter"/>
</dbReference>
<keyword evidence="4" id="KW-1185">Reference proteome</keyword>
<dbReference type="SMART" id="SM01007">
    <property type="entry name" value="Aldolase_II"/>
    <property type="match status" value="1"/>
</dbReference>
<dbReference type="PANTHER" id="PTHR10672:SF3">
    <property type="entry name" value="PROTEIN HU-LI TAI SHAO"/>
    <property type="match status" value="1"/>
</dbReference>
<evidence type="ECO:0000256" key="1">
    <source>
        <dbReference type="ARBA" id="ARBA00037961"/>
    </source>
</evidence>
<reference evidence="3" key="1">
    <citation type="submission" date="2021-01" db="EMBL/GenBank/DDBJ databases">
        <title>Whole genome shotgun sequence of Virgisporangium aurantiacum NBRC 16421.</title>
        <authorList>
            <person name="Komaki H."/>
            <person name="Tamura T."/>
        </authorList>
    </citation>
    <scope>NUCLEOTIDE SEQUENCE</scope>
    <source>
        <strain evidence="3">NBRC 16421</strain>
    </source>
</reference>
<dbReference type="AlphaFoldDB" id="A0A8J3ZGB6"/>
<evidence type="ECO:0000313" key="3">
    <source>
        <dbReference type="EMBL" id="GIJ60833.1"/>
    </source>
</evidence>
<dbReference type="InterPro" id="IPR051017">
    <property type="entry name" value="Aldolase-II_Adducin_sf"/>
</dbReference>
<feature type="domain" description="Class II aldolase/adducin N-terminal" evidence="2">
    <location>
        <begin position="9"/>
        <end position="193"/>
    </location>
</feature>
<protein>
    <recommendedName>
        <fullName evidence="2">Class II aldolase/adducin N-terminal domain-containing protein</fullName>
    </recommendedName>
</protein>
<comment type="caution">
    <text evidence="3">The sequence shown here is derived from an EMBL/GenBank/DDBJ whole genome shotgun (WGS) entry which is preliminary data.</text>
</comment>
<comment type="similarity">
    <text evidence="1">Belongs to the aldolase class II family.</text>
</comment>
<dbReference type="Pfam" id="PF00596">
    <property type="entry name" value="Aldolase_II"/>
    <property type="match status" value="1"/>
</dbReference>
<organism evidence="3 4">
    <name type="scientific">Virgisporangium aurantiacum</name>
    <dbReference type="NCBI Taxonomy" id="175570"/>
    <lineage>
        <taxon>Bacteria</taxon>
        <taxon>Bacillati</taxon>
        <taxon>Actinomycetota</taxon>
        <taxon>Actinomycetes</taxon>
        <taxon>Micromonosporales</taxon>
        <taxon>Micromonosporaceae</taxon>
        <taxon>Virgisporangium</taxon>
    </lineage>
</organism>
<accession>A0A8J3ZGB6</accession>
<gene>
    <name evidence="3" type="ORF">Vau01_083490</name>
</gene>
<dbReference type="Gene3D" id="3.40.225.10">
    <property type="entry name" value="Class II aldolase/adducin N-terminal domain"/>
    <property type="match status" value="1"/>
</dbReference>
<name>A0A8J3ZGB6_9ACTN</name>
<sequence length="245" mass="26845">MLSYPAERADLAAALRWAARLEFQEGVDNHFSLAVPDADGVCTGNRFLVNPYGLFWSEVTASSLVLCDGSGTVIEGDHEVEATAFFIHAPMHAAQVKAVLHTHMPYATALSLLDGVRLEMVQQNALLFLDRIAYDDEYNGFALDKAEGERMVEALGDKAVLMLGGHGVVTAGDTVAEAFADLYYLEMAARAQVLAMSTNRPLRPVPDEVARRTAAQAKPELALVAERFFEAIKRTLRREEPETFS</sequence>
<dbReference type="InterPro" id="IPR001303">
    <property type="entry name" value="Aldolase_II/adducin_N"/>
</dbReference>
<dbReference type="InterPro" id="IPR036409">
    <property type="entry name" value="Aldolase_II/adducin_N_sf"/>
</dbReference>
<dbReference type="Proteomes" id="UP000612585">
    <property type="component" value="Unassembled WGS sequence"/>
</dbReference>
<evidence type="ECO:0000313" key="4">
    <source>
        <dbReference type="Proteomes" id="UP000612585"/>
    </source>
</evidence>
<proteinExistence type="inferred from homology"/>
<dbReference type="PANTHER" id="PTHR10672">
    <property type="entry name" value="ADDUCIN"/>
    <property type="match status" value="1"/>
</dbReference>
<dbReference type="NCBIfam" id="NF005068">
    <property type="entry name" value="PRK06486.1"/>
    <property type="match status" value="1"/>
</dbReference>
<dbReference type="SUPFAM" id="SSF53639">
    <property type="entry name" value="AraD/HMP-PK domain-like"/>
    <property type="match status" value="1"/>
</dbReference>
<dbReference type="GO" id="GO:0051015">
    <property type="term" value="F:actin filament binding"/>
    <property type="evidence" value="ECO:0007669"/>
    <property type="project" value="TreeGrafter"/>
</dbReference>
<dbReference type="RefSeq" id="WP_204005461.1">
    <property type="nucleotide sequence ID" value="NZ_BOPG01000060.1"/>
</dbReference>
<dbReference type="EMBL" id="BOPG01000060">
    <property type="protein sequence ID" value="GIJ60833.1"/>
    <property type="molecule type" value="Genomic_DNA"/>
</dbReference>
<evidence type="ECO:0000259" key="2">
    <source>
        <dbReference type="SMART" id="SM01007"/>
    </source>
</evidence>